<reference evidence="2 3" key="1">
    <citation type="journal article" date="2022" name="Allergy">
        <title>Genome assembly and annotation of Periplaneta americana reveal a comprehensive cockroach allergen profile.</title>
        <authorList>
            <person name="Wang L."/>
            <person name="Xiong Q."/>
            <person name="Saelim N."/>
            <person name="Wang L."/>
            <person name="Nong W."/>
            <person name="Wan A.T."/>
            <person name="Shi M."/>
            <person name="Liu X."/>
            <person name="Cao Q."/>
            <person name="Hui J.H.L."/>
            <person name="Sookrung N."/>
            <person name="Leung T.F."/>
            <person name="Tungtrongchitr A."/>
            <person name="Tsui S.K.W."/>
        </authorList>
    </citation>
    <scope>NUCLEOTIDE SEQUENCE [LARGE SCALE GENOMIC DNA]</scope>
    <source>
        <strain evidence="2">PWHHKU_190912</strain>
    </source>
</reference>
<evidence type="ECO:0000313" key="2">
    <source>
        <dbReference type="EMBL" id="KAJ4440808.1"/>
    </source>
</evidence>
<name>A0ABQ8T4C9_PERAM</name>
<feature type="compositionally biased region" description="Basic and acidic residues" evidence="1">
    <location>
        <begin position="26"/>
        <end position="44"/>
    </location>
</feature>
<comment type="caution">
    <text evidence="2">The sequence shown here is derived from an EMBL/GenBank/DDBJ whole genome shotgun (WGS) entry which is preliminary data.</text>
</comment>
<evidence type="ECO:0000313" key="3">
    <source>
        <dbReference type="Proteomes" id="UP001148838"/>
    </source>
</evidence>
<sequence>MVGLSADAARLEVFDRMEYVGKSGRRKIDAETDQEEKKELAGSLAEKKLPTDGCTGGIVNCPKTDLNLTCNTKKAPLMRQLGQEIMGYVGQFLFPSIAYIAD</sequence>
<accession>A0ABQ8T4C9</accession>
<protein>
    <submittedName>
        <fullName evidence="2">Uncharacterized protein</fullName>
    </submittedName>
</protein>
<gene>
    <name evidence="2" type="ORF">ANN_10654</name>
</gene>
<evidence type="ECO:0000256" key="1">
    <source>
        <dbReference type="SAM" id="MobiDB-lite"/>
    </source>
</evidence>
<organism evidence="2 3">
    <name type="scientific">Periplaneta americana</name>
    <name type="common">American cockroach</name>
    <name type="synonym">Blatta americana</name>
    <dbReference type="NCBI Taxonomy" id="6978"/>
    <lineage>
        <taxon>Eukaryota</taxon>
        <taxon>Metazoa</taxon>
        <taxon>Ecdysozoa</taxon>
        <taxon>Arthropoda</taxon>
        <taxon>Hexapoda</taxon>
        <taxon>Insecta</taxon>
        <taxon>Pterygota</taxon>
        <taxon>Neoptera</taxon>
        <taxon>Polyneoptera</taxon>
        <taxon>Dictyoptera</taxon>
        <taxon>Blattodea</taxon>
        <taxon>Blattoidea</taxon>
        <taxon>Blattidae</taxon>
        <taxon>Blattinae</taxon>
        <taxon>Periplaneta</taxon>
    </lineage>
</organism>
<keyword evidence="3" id="KW-1185">Reference proteome</keyword>
<dbReference type="Proteomes" id="UP001148838">
    <property type="component" value="Unassembled WGS sequence"/>
</dbReference>
<dbReference type="EMBL" id="JAJSOF020000015">
    <property type="protein sequence ID" value="KAJ4440808.1"/>
    <property type="molecule type" value="Genomic_DNA"/>
</dbReference>
<proteinExistence type="predicted"/>
<feature type="region of interest" description="Disordered" evidence="1">
    <location>
        <begin position="24"/>
        <end position="44"/>
    </location>
</feature>